<dbReference type="Pfam" id="PF00355">
    <property type="entry name" value="Rieske"/>
    <property type="match status" value="1"/>
</dbReference>
<reference evidence="6 7" key="1">
    <citation type="submission" date="2020-06" db="EMBL/GenBank/DDBJ databases">
        <title>Actinomadura xiongansis sp. nov., isolated from soil of Baiyangdian.</title>
        <authorList>
            <person name="Zhang X."/>
        </authorList>
    </citation>
    <scope>NUCLEOTIDE SEQUENCE [LARGE SCALE GENOMIC DNA]</scope>
    <source>
        <strain evidence="6 7">HBUM206468</strain>
    </source>
</reference>
<keyword evidence="1" id="KW-0001">2Fe-2S</keyword>
<feature type="domain" description="Rieske" evidence="5">
    <location>
        <begin position="8"/>
        <end position="107"/>
    </location>
</feature>
<protein>
    <submittedName>
        <fullName evidence="6">Non-heme iron oxygenase ferredoxin subunit</fullName>
    </submittedName>
</protein>
<dbReference type="PROSITE" id="PS51296">
    <property type="entry name" value="RIESKE"/>
    <property type="match status" value="1"/>
</dbReference>
<evidence type="ECO:0000256" key="1">
    <source>
        <dbReference type="ARBA" id="ARBA00022714"/>
    </source>
</evidence>
<evidence type="ECO:0000259" key="5">
    <source>
        <dbReference type="PROSITE" id="PS51296"/>
    </source>
</evidence>
<organism evidence="6 7">
    <name type="scientific">Actinomadura alba</name>
    <dbReference type="NCBI Taxonomy" id="406431"/>
    <lineage>
        <taxon>Bacteria</taxon>
        <taxon>Bacillati</taxon>
        <taxon>Actinomycetota</taxon>
        <taxon>Actinomycetes</taxon>
        <taxon>Streptosporangiales</taxon>
        <taxon>Thermomonosporaceae</taxon>
        <taxon>Actinomadura</taxon>
    </lineage>
</organism>
<keyword evidence="2" id="KW-0479">Metal-binding</keyword>
<keyword evidence="7" id="KW-1185">Reference proteome</keyword>
<evidence type="ECO:0000256" key="3">
    <source>
        <dbReference type="ARBA" id="ARBA00023004"/>
    </source>
</evidence>
<proteinExistence type="predicted"/>
<keyword evidence="4" id="KW-0411">Iron-sulfur</keyword>
<dbReference type="Proteomes" id="UP000805614">
    <property type="component" value="Unassembled WGS sequence"/>
</dbReference>
<evidence type="ECO:0000256" key="2">
    <source>
        <dbReference type="ARBA" id="ARBA00022723"/>
    </source>
</evidence>
<dbReference type="SUPFAM" id="SSF50022">
    <property type="entry name" value="ISP domain"/>
    <property type="match status" value="1"/>
</dbReference>
<evidence type="ECO:0000256" key="4">
    <source>
        <dbReference type="ARBA" id="ARBA00023014"/>
    </source>
</evidence>
<comment type="caution">
    <text evidence="6">The sequence shown here is derived from an EMBL/GenBank/DDBJ whole genome shotgun (WGS) entry which is preliminary data.</text>
</comment>
<evidence type="ECO:0000313" key="6">
    <source>
        <dbReference type="EMBL" id="MBC6467690.1"/>
    </source>
</evidence>
<sequence length="113" mass="12047">MSDSANFVKVCALDDVPAEGALGVEIDDTPVAIIRVGPDDSPEVFALRDVCSHAEVALSEGEVFDHTIECWLHGSCFDLRTGKSTNPPATQPVPTYRVKVEDGDVFVSLGADD</sequence>
<dbReference type="RefSeq" id="WP_187244698.1">
    <property type="nucleotide sequence ID" value="NZ_BAAAOK010000010.1"/>
</dbReference>
<accession>A0ABR7LS57</accession>
<dbReference type="InterPro" id="IPR017941">
    <property type="entry name" value="Rieske_2Fe-2S"/>
</dbReference>
<dbReference type="PANTHER" id="PTHR21496:SF23">
    <property type="entry name" value="3-PHENYLPROPIONATE_CINNAMIC ACID DIOXYGENASE FERREDOXIN SUBUNIT"/>
    <property type="match status" value="1"/>
</dbReference>
<keyword evidence="3" id="KW-0408">Iron</keyword>
<dbReference type="InterPro" id="IPR036922">
    <property type="entry name" value="Rieske_2Fe-2S_sf"/>
</dbReference>
<evidence type="ECO:0000313" key="7">
    <source>
        <dbReference type="Proteomes" id="UP000805614"/>
    </source>
</evidence>
<dbReference type="CDD" id="cd03528">
    <property type="entry name" value="Rieske_RO_ferredoxin"/>
    <property type="match status" value="1"/>
</dbReference>
<name>A0ABR7LS57_9ACTN</name>
<dbReference type="Gene3D" id="2.102.10.10">
    <property type="entry name" value="Rieske [2Fe-2S] iron-sulphur domain"/>
    <property type="match status" value="1"/>
</dbReference>
<dbReference type="PANTHER" id="PTHR21496">
    <property type="entry name" value="FERREDOXIN-RELATED"/>
    <property type="match status" value="1"/>
</dbReference>
<gene>
    <name evidence="6" type="ORF">HKK74_19645</name>
</gene>
<dbReference type="EMBL" id="JABVEC010000014">
    <property type="protein sequence ID" value="MBC6467690.1"/>
    <property type="molecule type" value="Genomic_DNA"/>
</dbReference>